<keyword evidence="2" id="KW-1185">Reference proteome</keyword>
<protein>
    <submittedName>
        <fullName evidence="1">Uncharacterized protein</fullName>
    </submittedName>
</protein>
<evidence type="ECO:0000313" key="1">
    <source>
        <dbReference type="EMBL" id="GHI32374.1"/>
    </source>
</evidence>
<proteinExistence type="predicted"/>
<accession>A0ABQ3Q542</accession>
<dbReference type="Proteomes" id="UP001052655">
    <property type="component" value="Unassembled WGS sequence"/>
</dbReference>
<organism evidence="1 2">
    <name type="scientific">Streptomyces daghestanicus</name>
    <dbReference type="NCBI Taxonomy" id="66885"/>
    <lineage>
        <taxon>Bacteria</taxon>
        <taxon>Bacillati</taxon>
        <taxon>Actinomycetota</taxon>
        <taxon>Actinomycetes</taxon>
        <taxon>Kitasatosporales</taxon>
        <taxon>Streptomycetaceae</taxon>
        <taxon>Streptomyces</taxon>
    </lineage>
</organism>
<name>A0ABQ3Q542_9ACTN</name>
<reference evidence="1" key="1">
    <citation type="submission" date="2024-05" db="EMBL/GenBank/DDBJ databases">
        <title>Whole genome shotgun sequence of Streptomyces daghestanicus NBRC 12762.</title>
        <authorList>
            <person name="Komaki H."/>
            <person name="Tamura T."/>
        </authorList>
    </citation>
    <scope>NUCLEOTIDE SEQUENCE</scope>
    <source>
        <strain evidence="1">NBRC 12762</strain>
    </source>
</reference>
<gene>
    <name evidence="1" type="ORF">Sdagh_41040</name>
</gene>
<evidence type="ECO:0000313" key="2">
    <source>
        <dbReference type="Proteomes" id="UP001052655"/>
    </source>
</evidence>
<comment type="caution">
    <text evidence="1">The sequence shown here is derived from an EMBL/GenBank/DDBJ whole genome shotgun (WGS) entry which is preliminary data.</text>
</comment>
<sequence length="50" mass="4987">MTGEAEEGPEPAAASAGCGVRWGSVRGAVRGAVGFVRGAVECLRVVWGAV</sequence>
<dbReference type="EMBL" id="BNDX01000010">
    <property type="protein sequence ID" value="GHI32374.1"/>
    <property type="molecule type" value="Genomic_DNA"/>
</dbReference>